<evidence type="ECO:0000256" key="1">
    <source>
        <dbReference type="ARBA" id="ARBA00005417"/>
    </source>
</evidence>
<dbReference type="EMBL" id="SSOC01000003">
    <property type="protein sequence ID" value="THF65475.1"/>
    <property type="molecule type" value="Genomic_DNA"/>
</dbReference>
<keyword evidence="8" id="KW-1185">Reference proteome</keyword>
<dbReference type="Gene3D" id="3.40.50.300">
    <property type="entry name" value="P-loop containing nucleotide triphosphate hydrolases"/>
    <property type="match status" value="1"/>
</dbReference>
<dbReference type="InterPro" id="IPR050166">
    <property type="entry name" value="ABC_transporter_ATP-bind"/>
</dbReference>
<comment type="similarity">
    <text evidence="1">Belongs to the ABC transporter superfamily.</text>
</comment>
<feature type="domain" description="ABC transporter" evidence="6">
    <location>
        <begin position="13"/>
        <end position="245"/>
    </location>
</feature>
<organism evidence="7 8">
    <name type="scientific">Pseudothauera nasutitermitis</name>
    <dbReference type="NCBI Taxonomy" id="2565930"/>
    <lineage>
        <taxon>Bacteria</taxon>
        <taxon>Pseudomonadati</taxon>
        <taxon>Pseudomonadota</taxon>
        <taxon>Betaproteobacteria</taxon>
        <taxon>Rhodocyclales</taxon>
        <taxon>Zoogloeaceae</taxon>
        <taxon>Pseudothauera</taxon>
    </lineage>
</organism>
<evidence type="ECO:0000256" key="5">
    <source>
        <dbReference type="ARBA" id="ARBA00022840"/>
    </source>
</evidence>
<gene>
    <name evidence="7" type="ORF">E6C76_07750</name>
</gene>
<proteinExistence type="inferred from homology"/>
<dbReference type="PROSITE" id="PS00211">
    <property type="entry name" value="ABC_TRANSPORTER_1"/>
    <property type="match status" value="1"/>
</dbReference>
<dbReference type="GO" id="GO:0016887">
    <property type="term" value="F:ATP hydrolysis activity"/>
    <property type="evidence" value="ECO:0007669"/>
    <property type="project" value="InterPro"/>
</dbReference>
<accession>A0A4V3WC26</accession>
<keyword evidence="5 7" id="KW-0067">ATP-binding</keyword>
<dbReference type="OrthoDB" id="8683598at2"/>
<dbReference type="PANTHER" id="PTHR42788:SF13">
    <property type="entry name" value="ALIPHATIC SULFONATES IMPORT ATP-BINDING PROTEIN SSUB"/>
    <property type="match status" value="1"/>
</dbReference>
<dbReference type="RefSeq" id="WP_136347681.1">
    <property type="nucleotide sequence ID" value="NZ_SSOC01000003.1"/>
</dbReference>
<evidence type="ECO:0000256" key="3">
    <source>
        <dbReference type="ARBA" id="ARBA00022475"/>
    </source>
</evidence>
<keyword evidence="2" id="KW-0813">Transport</keyword>
<name>A0A4V3WC26_9RHOO</name>
<dbReference type="Pfam" id="PF00005">
    <property type="entry name" value="ABC_tran"/>
    <property type="match status" value="1"/>
</dbReference>
<evidence type="ECO:0000259" key="6">
    <source>
        <dbReference type="PROSITE" id="PS50893"/>
    </source>
</evidence>
<dbReference type="PANTHER" id="PTHR42788">
    <property type="entry name" value="TAURINE IMPORT ATP-BINDING PROTEIN-RELATED"/>
    <property type="match status" value="1"/>
</dbReference>
<dbReference type="Proteomes" id="UP000308430">
    <property type="component" value="Unassembled WGS sequence"/>
</dbReference>
<keyword evidence="4" id="KW-0547">Nucleotide-binding</keyword>
<dbReference type="AlphaFoldDB" id="A0A4V3WC26"/>
<evidence type="ECO:0000313" key="7">
    <source>
        <dbReference type="EMBL" id="THF65475.1"/>
    </source>
</evidence>
<evidence type="ECO:0000256" key="4">
    <source>
        <dbReference type="ARBA" id="ARBA00022741"/>
    </source>
</evidence>
<keyword evidence="3" id="KW-1003">Cell membrane</keyword>
<sequence>MSLTAEDAGEYSISIAALSKRYRPHAGTEALLALENIDLRVRRGEFLSILGPSGCGKSTLLHIIAGLTGAEGDIRVHGRKVVGPDLDRGVVFQDYALFPWRTVLDNVAFGLEIKRIAAAEREEIARRHIAAVGLQGFEERYPAQLSGGMKQRVAIARALAYDPEVLLMDEPFAALDAQTREILQGELLRIWERTGKTIVFVTHSLDEAVFLSQRVAVITARPGRLKAVVDIDLPAPRHERDVRSSAEFSAVRHQLWELLADEVNKASGYGLESRARAVGQASPGWFATLAGAFSRRAG</sequence>
<dbReference type="CDD" id="cd03293">
    <property type="entry name" value="ABC_NrtD_SsuB_transporters"/>
    <property type="match status" value="1"/>
</dbReference>
<comment type="caution">
    <text evidence="7">The sequence shown here is derived from an EMBL/GenBank/DDBJ whole genome shotgun (WGS) entry which is preliminary data.</text>
</comment>
<dbReference type="InterPro" id="IPR027417">
    <property type="entry name" value="P-loop_NTPase"/>
</dbReference>
<dbReference type="SUPFAM" id="SSF52540">
    <property type="entry name" value="P-loop containing nucleoside triphosphate hydrolases"/>
    <property type="match status" value="1"/>
</dbReference>
<dbReference type="InterPro" id="IPR017871">
    <property type="entry name" value="ABC_transporter-like_CS"/>
</dbReference>
<dbReference type="InterPro" id="IPR003593">
    <property type="entry name" value="AAA+_ATPase"/>
</dbReference>
<keyword evidence="3" id="KW-0472">Membrane</keyword>
<dbReference type="SMART" id="SM00382">
    <property type="entry name" value="AAA"/>
    <property type="match status" value="1"/>
</dbReference>
<evidence type="ECO:0000256" key="2">
    <source>
        <dbReference type="ARBA" id="ARBA00022448"/>
    </source>
</evidence>
<dbReference type="PROSITE" id="PS50893">
    <property type="entry name" value="ABC_TRANSPORTER_2"/>
    <property type="match status" value="1"/>
</dbReference>
<reference evidence="7 8" key="1">
    <citation type="submission" date="2019-04" db="EMBL/GenBank/DDBJ databases">
        <title>Azoarcus nasutitermitis sp. nov. isolated from termite nest.</title>
        <authorList>
            <person name="Lin S.-Y."/>
            <person name="Hameed A."/>
            <person name="Hsu Y.-H."/>
            <person name="Young C.-C."/>
        </authorList>
    </citation>
    <scope>NUCLEOTIDE SEQUENCE [LARGE SCALE GENOMIC DNA]</scope>
    <source>
        <strain evidence="7 8">CC-YHH838</strain>
    </source>
</reference>
<protein>
    <submittedName>
        <fullName evidence="7">ABC transporter ATP-binding protein</fullName>
    </submittedName>
</protein>
<dbReference type="GO" id="GO:0005524">
    <property type="term" value="F:ATP binding"/>
    <property type="evidence" value="ECO:0007669"/>
    <property type="project" value="UniProtKB-KW"/>
</dbReference>
<dbReference type="InterPro" id="IPR003439">
    <property type="entry name" value="ABC_transporter-like_ATP-bd"/>
</dbReference>
<evidence type="ECO:0000313" key="8">
    <source>
        <dbReference type="Proteomes" id="UP000308430"/>
    </source>
</evidence>